<dbReference type="EMBL" id="CP049865">
    <property type="protein sequence ID" value="QIK71842.1"/>
    <property type="molecule type" value="Genomic_DNA"/>
</dbReference>
<dbReference type="InterPro" id="IPR029058">
    <property type="entry name" value="AB_hydrolase_fold"/>
</dbReference>
<dbReference type="AlphaFoldDB" id="A0A6G7Y4U7"/>
<keyword evidence="2" id="KW-1185">Reference proteome</keyword>
<dbReference type="KEGG" id="prv:G7070_05570"/>
<dbReference type="RefSeq" id="WP_166232632.1">
    <property type="nucleotide sequence ID" value="NZ_CP049865.1"/>
</dbReference>
<protein>
    <submittedName>
        <fullName evidence="1">Alpha/beta hydrolase</fullName>
    </submittedName>
</protein>
<dbReference type="PROSITE" id="PS51257">
    <property type="entry name" value="PROKAR_LIPOPROTEIN"/>
    <property type="match status" value="1"/>
</dbReference>
<dbReference type="GO" id="GO:0016787">
    <property type="term" value="F:hydrolase activity"/>
    <property type="evidence" value="ECO:0007669"/>
    <property type="project" value="UniProtKB-KW"/>
</dbReference>
<keyword evidence="1" id="KW-0378">Hydrolase</keyword>
<dbReference type="Proteomes" id="UP000501058">
    <property type="component" value="Chromosome"/>
</dbReference>
<name>A0A6G7Y4U7_9ACTN</name>
<accession>A0A6G7Y4U7</accession>
<reference evidence="1 2" key="1">
    <citation type="submission" date="2020-03" db="EMBL/GenBank/DDBJ databases">
        <title>Propioniciclava sp. nov., isolated from Hydrophilus acuminatus.</title>
        <authorList>
            <person name="Hyun D.-W."/>
            <person name="Bae J.-W."/>
        </authorList>
    </citation>
    <scope>NUCLEOTIDE SEQUENCE [LARGE SCALE GENOMIC DNA]</scope>
    <source>
        <strain evidence="1 2">HDW11</strain>
    </source>
</reference>
<evidence type="ECO:0000313" key="2">
    <source>
        <dbReference type="Proteomes" id="UP000501058"/>
    </source>
</evidence>
<proteinExistence type="predicted"/>
<evidence type="ECO:0000313" key="1">
    <source>
        <dbReference type="EMBL" id="QIK71842.1"/>
    </source>
</evidence>
<organism evidence="1 2">
    <name type="scientific">Propioniciclava coleopterorum</name>
    <dbReference type="NCBI Taxonomy" id="2714937"/>
    <lineage>
        <taxon>Bacteria</taxon>
        <taxon>Bacillati</taxon>
        <taxon>Actinomycetota</taxon>
        <taxon>Actinomycetes</taxon>
        <taxon>Propionibacteriales</taxon>
        <taxon>Propionibacteriaceae</taxon>
        <taxon>Propioniciclava</taxon>
    </lineage>
</organism>
<dbReference type="Gene3D" id="3.40.50.1820">
    <property type="entry name" value="alpha/beta hydrolase"/>
    <property type="match status" value="1"/>
</dbReference>
<sequence>MRRRRAAAWLGAALAGALLVTGCAVEPLSQPLRGELARRITVEGRPFEYCASAAIEDLGPEVTRIIVAVHGLDRGACGMRAAVVDALGGEPADTVVVAPHFTTASDAVRGGFAWGPMTWPAGSPDRGGVSSYAVMDALVEAMGDRSVTMVGFSGGGQFTNRYAAVSRTMLERYVIVNPSSYLWFTAERPGPIENCPTFNEWRYGLDGRAGDAETGDADEIRERYSGRSVRYLIGTADDDPRSASLDRSCGAQAQGANREERALNYHAHLVGTFGRHIERSQPLALVPGVGHDARGMLASDAGRAALRP</sequence>
<dbReference type="PANTHER" id="PTHR35560">
    <property type="entry name" value="BLL0132 PROTEIN"/>
    <property type="match status" value="1"/>
</dbReference>
<dbReference type="PANTHER" id="PTHR35560:SF3">
    <property type="entry name" value="PEPTIDASE S9 PROLYL OLIGOPEPTIDASE CATALYTIC DOMAIN-CONTAINING PROTEIN"/>
    <property type="match status" value="1"/>
</dbReference>
<dbReference type="SUPFAM" id="SSF53474">
    <property type="entry name" value="alpha/beta-Hydrolases"/>
    <property type="match status" value="1"/>
</dbReference>
<gene>
    <name evidence="1" type="ORF">G7070_05570</name>
</gene>